<organism evidence="15 16">
    <name type="scientific">Spiroplasma monobiae MQ-1</name>
    <dbReference type="NCBI Taxonomy" id="1336748"/>
    <lineage>
        <taxon>Bacteria</taxon>
        <taxon>Bacillati</taxon>
        <taxon>Mycoplasmatota</taxon>
        <taxon>Mollicutes</taxon>
        <taxon>Entomoplasmatales</taxon>
        <taxon>Spiroplasmataceae</taxon>
        <taxon>Spiroplasma</taxon>
    </lineage>
</organism>
<dbReference type="SUPFAM" id="SSF53098">
    <property type="entry name" value="Ribonuclease H-like"/>
    <property type="match status" value="1"/>
</dbReference>
<dbReference type="GO" id="GO:0046872">
    <property type="term" value="F:metal ion binding"/>
    <property type="evidence" value="ECO:0007669"/>
    <property type="project" value="UniProtKB-KW"/>
</dbReference>
<evidence type="ECO:0000256" key="8">
    <source>
        <dbReference type="ARBA" id="ARBA00022723"/>
    </source>
</evidence>
<evidence type="ECO:0000256" key="4">
    <source>
        <dbReference type="ARBA" id="ARBA00004496"/>
    </source>
</evidence>
<keyword evidence="8 12" id="KW-0479">Metal-binding</keyword>
<evidence type="ECO:0000313" key="15">
    <source>
        <dbReference type="EMBL" id="AUM62830.1"/>
    </source>
</evidence>
<dbReference type="RefSeq" id="WP_101780881.1">
    <property type="nucleotide sequence ID" value="NZ_CP025543.1"/>
</dbReference>
<dbReference type="NCBIfam" id="TIGR00716">
    <property type="entry name" value="rnhC"/>
    <property type="match status" value="1"/>
</dbReference>
<dbReference type="InterPro" id="IPR004641">
    <property type="entry name" value="RNase_HIII"/>
</dbReference>
<keyword evidence="6" id="KW-0963">Cytoplasm</keyword>
<evidence type="ECO:0000256" key="12">
    <source>
        <dbReference type="PROSITE-ProRule" id="PRU01319"/>
    </source>
</evidence>
<comment type="cofactor">
    <cofactor evidence="2">
        <name>Mg(2+)</name>
        <dbReference type="ChEBI" id="CHEBI:18420"/>
    </cofactor>
</comment>
<comment type="similarity">
    <text evidence="5">Belongs to the RNase HII family. RnhC subfamily.</text>
</comment>
<dbReference type="InterPro" id="IPR024568">
    <property type="entry name" value="RNase_HIII_N"/>
</dbReference>
<protein>
    <recommendedName>
        <fullName evidence="13">Ribonuclease</fullName>
        <ecNumber evidence="13">3.1.26.4</ecNumber>
    </recommendedName>
</protein>
<evidence type="ECO:0000313" key="16">
    <source>
        <dbReference type="Proteomes" id="UP000234790"/>
    </source>
</evidence>
<feature type="binding site" evidence="12">
    <location>
        <position position="93"/>
    </location>
    <ligand>
        <name>a divalent metal cation</name>
        <dbReference type="ChEBI" id="CHEBI:60240"/>
    </ligand>
</feature>
<dbReference type="CDD" id="cd06590">
    <property type="entry name" value="RNase_HII_bacteria_HIII_like"/>
    <property type="match status" value="1"/>
</dbReference>
<evidence type="ECO:0000256" key="10">
    <source>
        <dbReference type="ARBA" id="ARBA00022801"/>
    </source>
</evidence>
<dbReference type="InterPro" id="IPR012337">
    <property type="entry name" value="RNaseH-like_sf"/>
</dbReference>
<dbReference type="GO" id="GO:0006298">
    <property type="term" value="P:mismatch repair"/>
    <property type="evidence" value="ECO:0007669"/>
    <property type="project" value="TreeGrafter"/>
</dbReference>
<keyword evidence="7 12" id="KW-0540">Nuclease</keyword>
<dbReference type="PANTHER" id="PTHR10954:SF23">
    <property type="entry name" value="RIBONUCLEASE"/>
    <property type="match status" value="1"/>
</dbReference>
<sequence>MNSLSFKKVDENEINKIVEDNKNFLTTSKNPSIKYLFRLPEGLVVNIYKTNTILLQGESCYEFANRYGLKVVQKESISKKTIKNIELPNIGCDEVGVGDFFGPLITCCAFVDKDFEIKYPELINKITDSKKINDLKIITLFEELKDKVIWEVYILENFKYNKAYDIYKNTHTLKAICHNQALKRLFRNNSDLIGNKIIMDQFVNERSYYNYLKDQETVINKIYFETKAESKYISVACASIIARYHFLKEIDRLEKEYSVNLPLGANNNVKEIVNKYKLEKSNEIDKFTKMHFNSKI</sequence>
<dbReference type="PIRSF" id="PIRSF037748">
    <property type="entry name" value="RnhC"/>
    <property type="match status" value="1"/>
</dbReference>
<reference evidence="15 16" key="1">
    <citation type="submission" date="2017-12" db="EMBL/GenBank/DDBJ databases">
        <title>Complete genome sequence of Spiroplasma monobiae MQ-1 (ATCC 33825).</title>
        <authorList>
            <person name="Tsai Y.-M."/>
            <person name="Lo W.-S."/>
            <person name="Wu P.-S."/>
            <person name="Cho S.-T."/>
            <person name="Kuo C.-H."/>
        </authorList>
    </citation>
    <scope>NUCLEOTIDE SEQUENCE [LARGE SCALE GENOMIC DNA]</scope>
    <source>
        <strain evidence="15 16">MQ-1</strain>
    </source>
</reference>
<comment type="catalytic activity">
    <reaction evidence="1 12 13">
        <text>Endonucleolytic cleavage to 5'-phosphomonoester.</text>
        <dbReference type="EC" id="3.1.26.4"/>
    </reaction>
</comment>
<dbReference type="InterPro" id="IPR036397">
    <property type="entry name" value="RNaseH_sf"/>
</dbReference>
<keyword evidence="10 12" id="KW-0378">Hydrolase</keyword>
<comment type="subcellular location">
    <subcellularLocation>
        <location evidence="4">Cytoplasm</location>
    </subcellularLocation>
</comment>
<dbReference type="GO" id="GO:0003723">
    <property type="term" value="F:RNA binding"/>
    <property type="evidence" value="ECO:0007669"/>
    <property type="project" value="UniProtKB-UniRule"/>
</dbReference>
<evidence type="ECO:0000259" key="14">
    <source>
        <dbReference type="PROSITE" id="PS51975"/>
    </source>
</evidence>
<keyword evidence="11" id="KW-0460">Magnesium</keyword>
<feature type="domain" description="RNase H type-2" evidence="14">
    <location>
        <begin position="87"/>
        <end position="296"/>
    </location>
</feature>
<dbReference type="PANTHER" id="PTHR10954">
    <property type="entry name" value="RIBONUCLEASE H2 SUBUNIT A"/>
    <property type="match status" value="1"/>
</dbReference>
<dbReference type="InterPro" id="IPR024567">
    <property type="entry name" value="RNase_HII/HIII_dom"/>
</dbReference>
<dbReference type="PROSITE" id="PS51975">
    <property type="entry name" value="RNASE_H_2"/>
    <property type="match status" value="1"/>
</dbReference>
<evidence type="ECO:0000256" key="5">
    <source>
        <dbReference type="ARBA" id="ARBA00008378"/>
    </source>
</evidence>
<evidence type="ECO:0000256" key="11">
    <source>
        <dbReference type="ARBA" id="ARBA00022842"/>
    </source>
</evidence>
<dbReference type="EC" id="3.1.26.4" evidence="13"/>
<evidence type="ECO:0000256" key="2">
    <source>
        <dbReference type="ARBA" id="ARBA00001946"/>
    </source>
</evidence>
<gene>
    <name evidence="15" type="primary">rnhC</name>
    <name evidence="15" type="ORF">SMONO_v1c05810</name>
</gene>
<dbReference type="GO" id="GO:0004523">
    <property type="term" value="F:RNA-DNA hybrid ribonuclease activity"/>
    <property type="evidence" value="ECO:0007669"/>
    <property type="project" value="UniProtKB-UniRule"/>
</dbReference>
<comment type="function">
    <text evidence="3 13">Endonuclease that specifically degrades the RNA of RNA-DNA hybrids.</text>
</comment>
<feature type="binding site" evidence="12">
    <location>
        <position position="94"/>
    </location>
    <ligand>
        <name>a divalent metal cation</name>
        <dbReference type="ChEBI" id="CHEBI:60240"/>
    </ligand>
</feature>
<dbReference type="InterPro" id="IPR001352">
    <property type="entry name" value="RNase_HII/HIII"/>
</dbReference>
<keyword evidence="16" id="KW-1185">Reference proteome</keyword>
<evidence type="ECO:0000256" key="3">
    <source>
        <dbReference type="ARBA" id="ARBA00004065"/>
    </source>
</evidence>
<evidence type="ECO:0000256" key="13">
    <source>
        <dbReference type="RuleBase" id="RU003515"/>
    </source>
</evidence>
<dbReference type="GO" id="GO:0043137">
    <property type="term" value="P:DNA replication, removal of RNA primer"/>
    <property type="evidence" value="ECO:0007669"/>
    <property type="project" value="TreeGrafter"/>
</dbReference>
<name>A0A2K9LUX6_SPISQ</name>
<evidence type="ECO:0000256" key="1">
    <source>
        <dbReference type="ARBA" id="ARBA00000077"/>
    </source>
</evidence>
<evidence type="ECO:0000256" key="9">
    <source>
        <dbReference type="ARBA" id="ARBA00022759"/>
    </source>
</evidence>
<dbReference type="AlphaFoldDB" id="A0A2K9LUX6"/>
<comment type="cofactor">
    <cofactor evidence="12">
        <name>Mn(2+)</name>
        <dbReference type="ChEBI" id="CHEBI:29035"/>
    </cofactor>
    <cofactor evidence="12">
        <name>Mg(2+)</name>
        <dbReference type="ChEBI" id="CHEBI:18420"/>
    </cofactor>
    <text evidence="12">Manganese or magnesium. Binds 1 divalent metal ion per monomer in the absence of substrate. May bind a second metal ion after substrate binding.</text>
</comment>
<dbReference type="Pfam" id="PF01351">
    <property type="entry name" value="RNase_HII"/>
    <property type="match status" value="1"/>
</dbReference>
<proteinExistence type="inferred from homology"/>
<dbReference type="Pfam" id="PF11858">
    <property type="entry name" value="DUF3378"/>
    <property type="match status" value="1"/>
</dbReference>
<feature type="binding site" evidence="12">
    <location>
        <position position="200"/>
    </location>
    <ligand>
        <name>a divalent metal cation</name>
        <dbReference type="ChEBI" id="CHEBI:60240"/>
    </ligand>
</feature>
<accession>A0A2K9LUX6</accession>
<dbReference type="Gene3D" id="3.30.420.10">
    <property type="entry name" value="Ribonuclease H-like superfamily/Ribonuclease H"/>
    <property type="match status" value="1"/>
</dbReference>
<dbReference type="EMBL" id="CP025543">
    <property type="protein sequence ID" value="AUM62830.1"/>
    <property type="molecule type" value="Genomic_DNA"/>
</dbReference>
<dbReference type="GO" id="GO:0032299">
    <property type="term" value="C:ribonuclease H2 complex"/>
    <property type="evidence" value="ECO:0007669"/>
    <property type="project" value="TreeGrafter"/>
</dbReference>
<dbReference type="GO" id="GO:0005737">
    <property type="term" value="C:cytoplasm"/>
    <property type="evidence" value="ECO:0007669"/>
    <property type="project" value="UniProtKB-SubCell"/>
</dbReference>
<dbReference type="KEGG" id="smoo:SMONO_v1c05810"/>
<dbReference type="InterPro" id="IPR012295">
    <property type="entry name" value="TBP_dom_sf"/>
</dbReference>
<dbReference type="OrthoDB" id="9777935at2"/>
<keyword evidence="9 12" id="KW-0255">Endonuclease</keyword>
<evidence type="ECO:0000256" key="7">
    <source>
        <dbReference type="ARBA" id="ARBA00022722"/>
    </source>
</evidence>
<dbReference type="Gene3D" id="3.30.310.10">
    <property type="entry name" value="TATA-Binding Protein"/>
    <property type="match status" value="1"/>
</dbReference>
<dbReference type="Proteomes" id="UP000234790">
    <property type="component" value="Chromosome"/>
</dbReference>
<evidence type="ECO:0000256" key="6">
    <source>
        <dbReference type="ARBA" id="ARBA00022490"/>
    </source>
</evidence>